<feature type="chain" id="PRO_5042579656" evidence="1">
    <location>
        <begin position="18"/>
        <end position="150"/>
    </location>
</feature>
<proteinExistence type="predicted"/>
<name>A0AAJ7TVL7_PETMA</name>
<dbReference type="KEGG" id="pmrn:116950895"/>
<dbReference type="RefSeq" id="XP_032824935.1">
    <property type="nucleotide sequence ID" value="XM_032969044.1"/>
</dbReference>
<evidence type="ECO:0000313" key="3">
    <source>
        <dbReference type="RefSeq" id="XP_032824935.1"/>
    </source>
</evidence>
<dbReference type="GeneID" id="116950895"/>
<dbReference type="AlphaFoldDB" id="A0AAJ7TVL7"/>
<organism evidence="2 3">
    <name type="scientific">Petromyzon marinus</name>
    <name type="common">Sea lamprey</name>
    <dbReference type="NCBI Taxonomy" id="7757"/>
    <lineage>
        <taxon>Eukaryota</taxon>
        <taxon>Metazoa</taxon>
        <taxon>Chordata</taxon>
        <taxon>Craniata</taxon>
        <taxon>Vertebrata</taxon>
        <taxon>Cyclostomata</taxon>
        <taxon>Hyperoartia</taxon>
        <taxon>Petromyzontiformes</taxon>
        <taxon>Petromyzontidae</taxon>
        <taxon>Petromyzon</taxon>
    </lineage>
</organism>
<sequence length="150" mass="17020">MQSLLFLCLCLAGTALAAHGHPKGCKLPHVPRNGGLTCVTVNNTRYCKPMCNKDHDFEFLRRSRLFEKCGQSTGYHWTTQYIGGLRLADCSRSSVRVSGQPSAYFAEQCVRDNKKVYEEFWKEVNKAVLRPVSLHQECKKPHCTDPLVRC</sequence>
<protein>
    <submittedName>
        <fullName evidence="3">Uncharacterized protein LOC116950895</fullName>
    </submittedName>
</protein>
<keyword evidence="2" id="KW-1185">Reference proteome</keyword>
<evidence type="ECO:0000256" key="1">
    <source>
        <dbReference type="SAM" id="SignalP"/>
    </source>
</evidence>
<keyword evidence="1" id="KW-0732">Signal</keyword>
<reference evidence="3" key="1">
    <citation type="submission" date="2025-08" db="UniProtKB">
        <authorList>
            <consortium name="RefSeq"/>
        </authorList>
    </citation>
    <scope>IDENTIFICATION</scope>
    <source>
        <tissue evidence="3">Sperm</tissue>
    </source>
</reference>
<feature type="signal peptide" evidence="1">
    <location>
        <begin position="1"/>
        <end position="17"/>
    </location>
</feature>
<evidence type="ECO:0000313" key="2">
    <source>
        <dbReference type="Proteomes" id="UP001318040"/>
    </source>
</evidence>
<accession>A0AAJ7TVL7</accession>
<dbReference type="Proteomes" id="UP001318040">
    <property type="component" value="Chromosome 41"/>
</dbReference>
<gene>
    <name evidence="3" type="primary">LOC116950895</name>
</gene>